<gene>
    <name evidence="2" type="ORF">A9F13_01g06424</name>
</gene>
<evidence type="ECO:0000256" key="1">
    <source>
        <dbReference type="SAM" id="Phobius"/>
    </source>
</evidence>
<feature type="transmembrane region" description="Helical" evidence="1">
    <location>
        <begin position="58"/>
        <end position="75"/>
    </location>
</feature>
<keyword evidence="1" id="KW-1133">Transmembrane helix</keyword>
<feature type="transmembrane region" description="Helical" evidence="1">
    <location>
        <begin position="12"/>
        <end position="28"/>
    </location>
</feature>
<accession>A0AA91Q5G6</accession>
<protein>
    <submittedName>
        <fullName evidence="2">Uncharacterized protein</fullName>
    </submittedName>
</protein>
<keyword evidence="1" id="KW-0472">Membrane</keyword>
<reference evidence="2 3" key="1">
    <citation type="submission" date="2017-04" db="EMBL/GenBank/DDBJ databases">
        <title>Draft genome of the yeast Clavispora lusitaniae type strain CBS 6936.</title>
        <authorList>
            <person name="Durrens P."/>
            <person name="Klopp C."/>
            <person name="Biteau N."/>
            <person name="Fitton-Ouhabi V."/>
            <person name="Dementhon K."/>
            <person name="Accoceberry I."/>
            <person name="Sherman D.J."/>
            <person name="Noel T."/>
        </authorList>
    </citation>
    <scope>NUCLEOTIDE SEQUENCE [LARGE SCALE GENOMIC DNA]</scope>
    <source>
        <strain evidence="2 3">CBS 6936</strain>
    </source>
</reference>
<name>A0AA91Q5G6_CLALS</name>
<dbReference type="KEGG" id="clus:A9F13_01g06424"/>
<dbReference type="Proteomes" id="UP000195602">
    <property type="component" value="Unassembled WGS sequence"/>
</dbReference>
<proteinExistence type="predicted"/>
<evidence type="ECO:0000313" key="2">
    <source>
        <dbReference type="EMBL" id="OVF11172.1"/>
    </source>
</evidence>
<organism evidence="2 3">
    <name type="scientific">Clavispora lusitaniae</name>
    <name type="common">Candida lusitaniae</name>
    <dbReference type="NCBI Taxonomy" id="36911"/>
    <lineage>
        <taxon>Eukaryota</taxon>
        <taxon>Fungi</taxon>
        <taxon>Dikarya</taxon>
        <taxon>Ascomycota</taxon>
        <taxon>Saccharomycotina</taxon>
        <taxon>Pichiomycetes</taxon>
        <taxon>Metschnikowiaceae</taxon>
        <taxon>Clavispora</taxon>
    </lineage>
</organism>
<dbReference type="AlphaFoldDB" id="A0AA91Q5G6"/>
<keyword evidence="1" id="KW-0812">Transmembrane</keyword>
<evidence type="ECO:0000313" key="3">
    <source>
        <dbReference type="Proteomes" id="UP000195602"/>
    </source>
</evidence>
<sequence>MPLFNAMGRTNGLVVLLLIFSIIAWYRFSYRPSHDVRDNHVLEFEYEPTERFNLDSKWSWALTILILVITSVFISN</sequence>
<comment type="caution">
    <text evidence="2">The sequence shown here is derived from an EMBL/GenBank/DDBJ whole genome shotgun (WGS) entry which is preliminary data.</text>
</comment>
<dbReference type="EMBL" id="LYUB02000001">
    <property type="protein sequence ID" value="OVF11172.1"/>
    <property type="molecule type" value="Genomic_DNA"/>
</dbReference>